<reference evidence="1 2" key="1">
    <citation type="submission" date="2008-11" db="EMBL/GenBank/DDBJ databases">
        <title>Draft genome sequence of Bacteroides pectinophilus (ATCC 43243).</title>
        <authorList>
            <person name="Sudarsanam P."/>
            <person name="Ley R."/>
            <person name="Guruge J."/>
            <person name="Turnbaugh P.J."/>
            <person name="Mahowald M."/>
            <person name="Liep D."/>
            <person name="Gordon J."/>
        </authorList>
    </citation>
    <scope>NUCLEOTIDE SEQUENCE [LARGE SCALE GENOMIC DNA]</scope>
    <source>
        <strain evidence="1 2">ATCC 43243</strain>
    </source>
</reference>
<organism evidence="1 2">
    <name type="scientific">[Bacteroides] pectinophilus ATCC 43243</name>
    <dbReference type="NCBI Taxonomy" id="483218"/>
    <lineage>
        <taxon>Bacteria</taxon>
        <taxon>Bacillati</taxon>
        <taxon>Bacillota</taxon>
        <taxon>Clostridia</taxon>
        <taxon>Eubacteriales</taxon>
    </lineage>
</organism>
<accession>B7AP80</accession>
<reference evidence="1 2" key="2">
    <citation type="submission" date="2008-11" db="EMBL/GenBank/DDBJ databases">
        <authorList>
            <person name="Fulton L."/>
            <person name="Clifton S."/>
            <person name="Fulton B."/>
            <person name="Xu J."/>
            <person name="Minx P."/>
            <person name="Pepin K.H."/>
            <person name="Johnson M."/>
            <person name="Bhonagiri V."/>
            <person name="Nash W.E."/>
            <person name="Mardis E.R."/>
            <person name="Wilson R.K."/>
        </authorList>
    </citation>
    <scope>NUCLEOTIDE SEQUENCE [LARGE SCALE GENOMIC DNA]</scope>
    <source>
        <strain evidence="1 2">ATCC 43243</strain>
    </source>
</reference>
<sequence length="56" mass="6992">MYIYWQDGNNLHMNMNHSYGGYFMKNYIFKNIYIKVRILRLQRLCWLLCVLCALRR</sequence>
<proteinExistence type="predicted"/>
<dbReference type="AlphaFoldDB" id="B7AP80"/>
<dbReference type="EMBL" id="ABVQ01000034">
    <property type="protein sequence ID" value="EEC58354.1"/>
    <property type="molecule type" value="Genomic_DNA"/>
</dbReference>
<comment type="caution">
    <text evidence="1">The sequence shown here is derived from an EMBL/GenBank/DDBJ whole genome shotgun (WGS) entry which is preliminary data.</text>
</comment>
<dbReference type="STRING" id="483218.BACPEC_00484"/>
<gene>
    <name evidence="1" type="ORF">BACPEC_00484</name>
</gene>
<protein>
    <submittedName>
        <fullName evidence="1">Uncharacterized protein</fullName>
    </submittedName>
</protein>
<keyword evidence="2" id="KW-1185">Reference proteome</keyword>
<evidence type="ECO:0000313" key="1">
    <source>
        <dbReference type="EMBL" id="EEC58354.1"/>
    </source>
</evidence>
<evidence type="ECO:0000313" key="2">
    <source>
        <dbReference type="Proteomes" id="UP000003136"/>
    </source>
</evidence>
<dbReference type="HOGENOM" id="CLU_3004610_0_0_9"/>
<dbReference type="Proteomes" id="UP000003136">
    <property type="component" value="Unassembled WGS sequence"/>
</dbReference>
<name>B7AP80_9FIRM</name>